<keyword evidence="6" id="KW-0175">Coiled coil</keyword>
<dbReference type="Gene3D" id="1.10.8.60">
    <property type="match status" value="1"/>
</dbReference>
<evidence type="ECO:0000259" key="8">
    <source>
        <dbReference type="PROSITE" id="PS50112"/>
    </source>
</evidence>
<dbReference type="GO" id="GO:0043565">
    <property type="term" value="F:sequence-specific DNA binding"/>
    <property type="evidence" value="ECO:0007669"/>
    <property type="project" value="InterPro"/>
</dbReference>
<accession>A0A1M6MYP6</accession>
<keyword evidence="5" id="KW-0804">Transcription</keyword>
<dbReference type="Gene3D" id="3.40.50.300">
    <property type="entry name" value="P-loop containing nucleotide triphosphate hydrolases"/>
    <property type="match status" value="1"/>
</dbReference>
<dbReference type="PANTHER" id="PTHR32071">
    <property type="entry name" value="TRANSCRIPTIONAL REGULATORY PROTEIN"/>
    <property type="match status" value="1"/>
</dbReference>
<dbReference type="InterPro" id="IPR035965">
    <property type="entry name" value="PAS-like_dom_sf"/>
</dbReference>
<evidence type="ECO:0000256" key="6">
    <source>
        <dbReference type="SAM" id="Coils"/>
    </source>
</evidence>
<dbReference type="STRING" id="1120989.SAMN02745227_00960"/>
<keyword evidence="1" id="KW-0547">Nucleotide-binding</keyword>
<evidence type="ECO:0000256" key="1">
    <source>
        <dbReference type="ARBA" id="ARBA00022741"/>
    </source>
</evidence>
<dbReference type="Gene3D" id="3.30.450.20">
    <property type="entry name" value="PAS domain"/>
    <property type="match status" value="1"/>
</dbReference>
<dbReference type="PANTHER" id="PTHR32071:SF74">
    <property type="entry name" value="TRANSCRIPTIONAL ACTIVATOR ROCR"/>
    <property type="match status" value="1"/>
</dbReference>
<dbReference type="Pfam" id="PF25601">
    <property type="entry name" value="AAA_lid_14"/>
    <property type="match status" value="1"/>
</dbReference>
<dbReference type="SUPFAM" id="SSF52540">
    <property type="entry name" value="P-loop containing nucleoside triphosphate hydrolases"/>
    <property type="match status" value="1"/>
</dbReference>
<evidence type="ECO:0000256" key="3">
    <source>
        <dbReference type="ARBA" id="ARBA00023015"/>
    </source>
</evidence>
<dbReference type="Gene3D" id="1.10.10.60">
    <property type="entry name" value="Homeodomain-like"/>
    <property type="match status" value="1"/>
</dbReference>
<evidence type="ECO:0000313" key="10">
    <source>
        <dbReference type="Proteomes" id="UP000243547"/>
    </source>
</evidence>
<dbReference type="InterPro" id="IPR025662">
    <property type="entry name" value="Sigma_54_int_dom_ATP-bd_1"/>
</dbReference>
<sequence>MDVGKIKELIERLPFTITDKQGKTLYTSKSFKESELKNCQLYSKEVGDGFILNLYLEENPIDKILKHNFENILNSIDEGIHIVDKKGETIFYNPTMAQMEGMEGHQVLYKDVLAMFPSLTPDTSTIHRVLKTKKAIYDQVQSYTNYKGQRIVTINTTVPLYNNGEFVGVLEISKNVTRLQELAEKIVDLQQQLYTTKDKKGETENFTFNHIIGESDKLKKIIEYGKRAAKTDSSILIYGETGTGKELFAQSIHYASKRRNKPFIAQNCAALPESLLEGILFGTVKGSFTGAVDRPGLLQQADGGTLLLDEINSMGLDLQAKLLRVLQDKKVRPIGSTKEIPVDVRIIATTNTEPRESVRNNKIRQDLYYRLAVVNIEIPPLRERRNDIILLTKHFIEKYKRQFDIKDVRISKEVMNLFYNYPWPGNVRELQHVIEGAINILPEDHIITVDILPKHLQQWVDTKPKPKTLPELLEKMEVEAITEKLKELNGNISKTAEELGISRQNLQYKLKKYKIHI</sequence>
<proteinExistence type="predicted"/>
<evidence type="ECO:0000256" key="4">
    <source>
        <dbReference type="ARBA" id="ARBA00023125"/>
    </source>
</evidence>
<dbReference type="SUPFAM" id="SSF55785">
    <property type="entry name" value="PYP-like sensor domain (PAS domain)"/>
    <property type="match status" value="1"/>
</dbReference>
<keyword evidence="3" id="KW-0805">Transcription regulation</keyword>
<evidence type="ECO:0000313" key="9">
    <source>
        <dbReference type="EMBL" id="SHJ88569.1"/>
    </source>
</evidence>
<keyword evidence="10" id="KW-1185">Reference proteome</keyword>
<dbReference type="InterPro" id="IPR058031">
    <property type="entry name" value="AAA_lid_NorR"/>
</dbReference>
<dbReference type="SUPFAM" id="SSF46689">
    <property type="entry name" value="Homeodomain-like"/>
    <property type="match status" value="1"/>
</dbReference>
<feature type="coiled-coil region" evidence="6">
    <location>
        <begin position="172"/>
        <end position="199"/>
    </location>
</feature>
<evidence type="ECO:0000256" key="2">
    <source>
        <dbReference type="ARBA" id="ARBA00022840"/>
    </source>
</evidence>
<dbReference type="SMART" id="SM00382">
    <property type="entry name" value="AAA"/>
    <property type="match status" value="1"/>
</dbReference>
<dbReference type="PRINTS" id="PR01590">
    <property type="entry name" value="HTHFIS"/>
</dbReference>
<dbReference type="Pfam" id="PF08448">
    <property type="entry name" value="PAS_4"/>
    <property type="match status" value="1"/>
</dbReference>
<dbReference type="NCBIfam" id="TIGR00229">
    <property type="entry name" value="sensory_box"/>
    <property type="match status" value="1"/>
</dbReference>
<dbReference type="PROSITE" id="PS50112">
    <property type="entry name" value="PAS"/>
    <property type="match status" value="1"/>
</dbReference>
<protein>
    <submittedName>
        <fullName evidence="9">Arginine utilization regulatory protein</fullName>
    </submittedName>
</protein>
<evidence type="ECO:0000256" key="5">
    <source>
        <dbReference type="ARBA" id="ARBA00023163"/>
    </source>
</evidence>
<dbReference type="InterPro" id="IPR013656">
    <property type="entry name" value="PAS_4"/>
</dbReference>
<gene>
    <name evidence="9" type="ORF">SAMN02745227_00960</name>
</gene>
<name>A0A1M6MYP6_9FIRM</name>
<keyword evidence="2" id="KW-0067">ATP-binding</keyword>
<dbReference type="PROSITE" id="PS50045">
    <property type="entry name" value="SIGMA54_INTERACT_4"/>
    <property type="match status" value="1"/>
</dbReference>
<dbReference type="PROSITE" id="PS00675">
    <property type="entry name" value="SIGMA54_INTERACT_1"/>
    <property type="match status" value="1"/>
</dbReference>
<dbReference type="Proteomes" id="UP000243547">
    <property type="component" value="Unassembled WGS sequence"/>
</dbReference>
<dbReference type="InterPro" id="IPR025944">
    <property type="entry name" value="Sigma_54_int_dom_CS"/>
</dbReference>
<keyword evidence="4" id="KW-0238">DNA-binding</keyword>
<dbReference type="InterPro" id="IPR025943">
    <property type="entry name" value="Sigma_54_int_dom_ATP-bd_2"/>
</dbReference>
<evidence type="ECO:0000259" key="7">
    <source>
        <dbReference type="PROSITE" id="PS50045"/>
    </source>
</evidence>
<dbReference type="GO" id="GO:0005524">
    <property type="term" value="F:ATP binding"/>
    <property type="evidence" value="ECO:0007669"/>
    <property type="project" value="UniProtKB-KW"/>
</dbReference>
<dbReference type="InterPro" id="IPR003593">
    <property type="entry name" value="AAA+_ATPase"/>
</dbReference>
<dbReference type="Pfam" id="PF00158">
    <property type="entry name" value="Sigma54_activat"/>
    <property type="match status" value="1"/>
</dbReference>
<dbReference type="FunFam" id="3.40.50.300:FF:000006">
    <property type="entry name" value="DNA-binding transcriptional regulator NtrC"/>
    <property type="match status" value="1"/>
</dbReference>
<dbReference type="InterPro" id="IPR009057">
    <property type="entry name" value="Homeodomain-like_sf"/>
</dbReference>
<feature type="domain" description="PAS" evidence="8">
    <location>
        <begin position="65"/>
        <end position="122"/>
    </location>
</feature>
<dbReference type="EMBL" id="FRAI01000008">
    <property type="protein sequence ID" value="SHJ88569.1"/>
    <property type="molecule type" value="Genomic_DNA"/>
</dbReference>
<dbReference type="PROSITE" id="PS00688">
    <property type="entry name" value="SIGMA54_INTERACT_3"/>
    <property type="match status" value="1"/>
</dbReference>
<dbReference type="GO" id="GO:0006355">
    <property type="term" value="P:regulation of DNA-templated transcription"/>
    <property type="evidence" value="ECO:0007669"/>
    <property type="project" value="InterPro"/>
</dbReference>
<dbReference type="InterPro" id="IPR002197">
    <property type="entry name" value="HTH_Fis"/>
</dbReference>
<dbReference type="InterPro" id="IPR027417">
    <property type="entry name" value="P-loop_NTPase"/>
</dbReference>
<dbReference type="OrthoDB" id="9803970at2"/>
<reference evidence="10" key="1">
    <citation type="submission" date="2016-11" db="EMBL/GenBank/DDBJ databases">
        <authorList>
            <person name="Varghese N."/>
            <person name="Submissions S."/>
        </authorList>
    </citation>
    <scope>NUCLEOTIDE SEQUENCE [LARGE SCALE GENOMIC DNA]</scope>
    <source>
        <strain evidence="10">DSM 14826</strain>
    </source>
</reference>
<dbReference type="Pfam" id="PF02954">
    <property type="entry name" value="HTH_8"/>
    <property type="match status" value="1"/>
</dbReference>
<organism evidence="9 10">
    <name type="scientific">Anaerobranca californiensis DSM 14826</name>
    <dbReference type="NCBI Taxonomy" id="1120989"/>
    <lineage>
        <taxon>Bacteria</taxon>
        <taxon>Bacillati</taxon>
        <taxon>Bacillota</taxon>
        <taxon>Clostridia</taxon>
        <taxon>Eubacteriales</taxon>
        <taxon>Proteinivoracaceae</taxon>
        <taxon>Anaerobranca</taxon>
    </lineage>
</organism>
<dbReference type="InterPro" id="IPR002078">
    <property type="entry name" value="Sigma_54_int"/>
</dbReference>
<dbReference type="AlphaFoldDB" id="A0A1M6MYP6"/>
<feature type="domain" description="Sigma-54 factor interaction" evidence="7">
    <location>
        <begin position="211"/>
        <end position="439"/>
    </location>
</feature>
<dbReference type="InterPro" id="IPR000014">
    <property type="entry name" value="PAS"/>
</dbReference>
<dbReference type="PROSITE" id="PS00676">
    <property type="entry name" value="SIGMA54_INTERACT_2"/>
    <property type="match status" value="1"/>
</dbReference>
<dbReference type="RefSeq" id="WP_084672410.1">
    <property type="nucleotide sequence ID" value="NZ_FRAI01000008.1"/>
</dbReference>
<dbReference type="CDD" id="cd00009">
    <property type="entry name" value="AAA"/>
    <property type="match status" value="1"/>
</dbReference>